<dbReference type="FunFam" id="1.10.601.10:FF:000001">
    <property type="entry name" value="RNA polymerase sigma factor SigA"/>
    <property type="match status" value="1"/>
</dbReference>
<dbReference type="InterPro" id="IPR036388">
    <property type="entry name" value="WH-like_DNA-bd_sf"/>
</dbReference>
<dbReference type="InterPro" id="IPR007624">
    <property type="entry name" value="RNA_pol_sigma70_r3"/>
</dbReference>
<dbReference type="InterPro" id="IPR009042">
    <property type="entry name" value="RNA_pol_sigma70_r1_2"/>
</dbReference>
<organism evidence="6 7">
    <name type="scientific">Halobacteroides halobius (strain ATCC 35273 / DSM 5150 / MD-1)</name>
    <dbReference type="NCBI Taxonomy" id="748449"/>
    <lineage>
        <taxon>Bacteria</taxon>
        <taxon>Bacillati</taxon>
        <taxon>Bacillota</taxon>
        <taxon>Clostridia</taxon>
        <taxon>Halanaerobiales</taxon>
        <taxon>Halobacteroidaceae</taxon>
        <taxon>Halobacteroides</taxon>
    </lineage>
</organism>
<evidence type="ECO:0000256" key="2">
    <source>
        <dbReference type="ARBA" id="ARBA00023082"/>
    </source>
</evidence>
<dbReference type="AlphaFoldDB" id="L0K661"/>
<evidence type="ECO:0000259" key="5">
    <source>
        <dbReference type="PROSITE" id="PS00716"/>
    </source>
</evidence>
<dbReference type="PIRSF" id="PIRSF000770">
    <property type="entry name" value="RNA_pol_sigma-SigE/K"/>
    <property type="match status" value="1"/>
</dbReference>
<dbReference type="HOGENOM" id="CLU_014793_3_5_9"/>
<dbReference type="InterPro" id="IPR000943">
    <property type="entry name" value="RNA_pol_sigma70"/>
</dbReference>
<dbReference type="PROSITE" id="PS00716">
    <property type="entry name" value="SIGMA70_2"/>
    <property type="match status" value="1"/>
</dbReference>
<dbReference type="GO" id="GO:0006352">
    <property type="term" value="P:DNA-templated transcription initiation"/>
    <property type="evidence" value="ECO:0007669"/>
    <property type="project" value="InterPro"/>
</dbReference>
<name>L0K661_HALHC</name>
<evidence type="ECO:0000256" key="4">
    <source>
        <dbReference type="ARBA" id="ARBA00023163"/>
    </source>
</evidence>
<keyword evidence="1" id="KW-0805">Transcription regulation</keyword>
<dbReference type="Gene3D" id="1.10.10.10">
    <property type="entry name" value="Winged helix-like DNA-binding domain superfamily/Winged helix DNA-binding domain"/>
    <property type="match status" value="2"/>
</dbReference>
<evidence type="ECO:0000256" key="3">
    <source>
        <dbReference type="ARBA" id="ARBA00023125"/>
    </source>
</evidence>
<dbReference type="Gene3D" id="1.20.120.1810">
    <property type="match status" value="1"/>
</dbReference>
<dbReference type="eggNOG" id="COG0568">
    <property type="taxonomic scope" value="Bacteria"/>
</dbReference>
<keyword evidence="2" id="KW-0731">Sigma factor</keyword>
<dbReference type="Gene3D" id="1.10.601.10">
    <property type="entry name" value="RNA Polymerase Primary Sigma Factor"/>
    <property type="match status" value="1"/>
</dbReference>
<reference evidence="7" key="1">
    <citation type="submission" date="2012-02" db="EMBL/GenBank/DDBJ databases">
        <title>The complete genome of Halobacteroides halobius DSM 5150.</title>
        <authorList>
            <person name="Lucas S."/>
            <person name="Copeland A."/>
            <person name="Lapidus A."/>
            <person name="Glavina del Rio T."/>
            <person name="Dalin E."/>
            <person name="Tice H."/>
            <person name="Bruce D."/>
            <person name="Goodwin L."/>
            <person name="Pitluck S."/>
            <person name="Peters L."/>
            <person name="Mikhailova N."/>
            <person name="Gu W."/>
            <person name="Kyrpides N."/>
            <person name="Mavromatis K."/>
            <person name="Ivanova N."/>
            <person name="Brettin T."/>
            <person name="Detter J.C."/>
            <person name="Han C."/>
            <person name="Larimer F."/>
            <person name="Land M."/>
            <person name="Hauser L."/>
            <person name="Markowitz V."/>
            <person name="Cheng J.-F."/>
            <person name="Hugenholtz P."/>
            <person name="Woyke T."/>
            <person name="Wu D."/>
            <person name="Tindall B."/>
            <person name="Pomrenke H."/>
            <person name="Brambilla E."/>
            <person name="Klenk H.-P."/>
            <person name="Eisen J.A."/>
        </authorList>
    </citation>
    <scope>NUCLEOTIDE SEQUENCE [LARGE SCALE GENOMIC DNA]</scope>
    <source>
        <strain evidence="7">ATCC 35273 / DSM 5150 / MD-1</strain>
    </source>
</reference>
<evidence type="ECO:0000313" key="6">
    <source>
        <dbReference type="EMBL" id="AGB40506.1"/>
    </source>
</evidence>
<evidence type="ECO:0000256" key="1">
    <source>
        <dbReference type="ARBA" id="ARBA00023015"/>
    </source>
</evidence>
<dbReference type="NCBIfam" id="TIGR02937">
    <property type="entry name" value="sigma70-ECF"/>
    <property type="match status" value="1"/>
</dbReference>
<accession>L0K661</accession>
<protein>
    <submittedName>
        <fullName evidence="6">RNA polymerase sigma factor, sigma-70 family</fullName>
    </submittedName>
</protein>
<dbReference type="InterPro" id="IPR050239">
    <property type="entry name" value="Sigma-70_RNA_pol_init_factors"/>
</dbReference>
<keyword evidence="4" id="KW-0804">Transcription</keyword>
<dbReference type="RefSeq" id="WP_015326232.1">
    <property type="nucleotide sequence ID" value="NC_019978.1"/>
</dbReference>
<keyword evidence="7" id="KW-1185">Reference proteome</keyword>
<feature type="domain" description="RNA polymerase sigma-70" evidence="5">
    <location>
        <begin position="246"/>
        <end position="272"/>
    </location>
</feature>
<dbReference type="KEGG" id="hhl:Halha_0532"/>
<dbReference type="InterPro" id="IPR013325">
    <property type="entry name" value="RNA_pol_sigma_r2"/>
</dbReference>
<dbReference type="OrthoDB" id="9809557at2"/>
<dbReference type="Pfam" id="PF00140">
    <property type="entry name" value="Sigma70_r1_2"/>
    <property type="match status" value="1"/>
</dbReference>
<dbReference type="PATRIC" id="fig|748449.3.peg.494"/>
<dbReference type="GO" id="GO:0016987">
    <property type="term" value="F:sigma factor activity"/>
    <property type="evidence" value="ECO:0007669"/>
    <property type="project" value="UniProtKB-KW"/>
</dbReference>
<dbReference type="InterPro" id="IPR014284">
    <property type="entry name" value="RNA_pol_sigma-70_dom"/>
</dbReference>
<dbReference type="SUPFAM" id="SSF88946">
    <property type="entry name" value="Sigma2 domain of RNA polymerase sigma factors"/>
    <property type="match status" value="1"/>
</dbReference>
<dbReference type="Pfam" id="PF04539">
    <property type="entry name" value="Sigma70_r3"/>
    <property type="match status" value="1"/>
</dbReference>
<dbReference type="InterPro" id="IPR007627">
    <property type="entry name" value="RNA_pol_sigma70_r2"/>
</dbReference>
<dbReference type="EMBL" id="CP003359">
    <property type="protein sequence ID" value="AGB40506.1"/>
    <property type="molecule type" value="Genomic_DNA"/>
</dbReference>
<dbReference type="GO" id="GO:0003677">
    <property type="term" value="F:DNA binding"/>
    <property type="evidence" value="ECO:0007669"/>
    <property type="project" value="UniProtKB-KW"/>
</dbReference>
<dbReference type="PANTHER" id="PTHR30603:SF47">
    <property type="entry name" value="RNA POLYMERASE SIGMA FACTOR SIGD, CHLOROPLASTIC"/>
    <property type="match status" value="1"/>
</dbReference>
<dbReference type="Pfam" id="PF04542">
    <property type="entry name" value="Sigma70_r2"/>
    <property type="match status" value="1"/>
</dbReference>
<sequence>MITENINMRSDQQLNLVSSYFKELKEISLLTKEEEQKLAKRIEEGDEAARRKLIVSNLRLVISIAKDYTSNGLPFLDLIQEGNIGLHKAVEKFDYKRGNKFSTYATWWIKQSITRAIANKSRTIRTPVHINQEIKRMIRIYNQLKKELNRQPQEAEIATKMGVDKEKVIKLKKIAEKTISLDSPFNEERDDSLIDFVEDKESLTPLSAVSNSFLEEDLDNVMNVLSEREKKILKLRYGLVDDRARTLKEIAKVFDLSRERIRQLQIRALSKLRSSRKVEILKDYWKAI</sequence>
<dbReference type="Proteomes" id="UP000010880">
    <property type="component" value="Chromosome"/>
</dbReference>
<gene>
    <name evidence="6" type="ordered locus">Halha_0532</name>
</gene>
<dbReference type="Pfam" id="PF04545">
    <property type="entry name" value="Sigma70_r4"/>
    <property type="match status" value="1"/>
</dbReference>
<keyword evidence="3" id="KW-0238">DNA-binding</keyword>
<proteinExistence type="predicted"/>
<dbReference type="InterPro" id="IPR007630">
    <property type="entry name" value="RNA_pol_sigma70_r4"/>
</dbReference>
<evidence type="ECO:0000313" key="7">
    <source>
        <dbReference type="Proteomes" id="UP000010880"/>
    </source>
</evidence>
<dbReference type="PANTHER" id="PTHR30603">
    <property type="entry name" value="RNA POLYMERASE SIGMA FACTOR RPO"/>
    <property type="match status" value="1"/>
</dbReference>
<dbReference type="STRING" id="748449.Halha_0532"/>
<dbReference type="CDD" id="cd06171">
    <property type="entry name" value="Sigma70_r4"/>
    <property type="match status" value="1"/>
</dbReference>
<dbReference type="PRINTS" id="PR00046">
    <property type="entry name" value="SIGMA70FCT"/>
</dbReference>
<dbReference type="InterPro" id="IPR013324">
    <property type="entry name" value="RNA_pol_sigma_r3/r4-like"/>
</dbReference>
<dbReference type="SUPFAM" id="SSF88659">
    <property type="entry name" value="Sigma3 and sigma4 domains of RNA polymerase sigma factors"/>
    <property type="match status" value="2"/>
</dbReference>